<reference evidence="1 2" key="2">
    <citation type="submission" date="2018-03" db="EMBL/GenBank/DDBJ databases">
        <title>The ancient ancestry and fast evolution of plastids.</title>
        <authorList>
            <person name="Moore K.R."/>
            <person name="Magnabosco C."/>
            <person name="Momper L."/>
            <person name="Gold D.A."/>
            <person name="Bosak T."/>
            <person name="Fournier G.P."/>
        </authorList>
    </citation>
    <scope>NUCLEOTIDE SEQUENCE [LARGE SCALE GENOMIC DNA]</scope>
    <source>
        <strain evidence="1 2">ULC18</strain>
    </source>
</reference>
<dbReference type="InterPro" id="IPR035069">
    <property type="entry name" value="TTHA1013/TTHA0281-like"/>
</dbReference>
<comment type="caution">
    <text evidence="1">The sequence shown here is derived from an EMBL/GenBank/DDBJ whole genome shotgun (WGS) entry which is preliminary data.</text>
</comment>
<proteinExistence type="predicted"/>
<evidence type="ECO:0000313" key="2">
    <source>
        <dbReference type="Proteomes" id="UP000239576"/>
    </source>
</evidence>
<gene>
    <name evidence="1" type="ORF">C7B82_20540</name>
</gene>
<dbReference type="EMBL" id="PVWK01000111">
    <property type="protein sequence ID" value="PSB26210.1"/>
    <property type="molecule type" value="Genomic_DNA"/>
</dbReference>
<dbReference type="AlphaFoldDB" id="A0A2T1E0F0"/>
<dbReference type="Pfam" id="PF21748">
    <property type="entry name" value="UPF0150"/>
    <property type="match status" value="1"/>
</dbReference>
<dbReference type="RefSeq" id="WP_106258182.1">
    <property type="nucleotide sequence ID" value="NZ_CAWNSW010000045.1"/>
</dbReference>
<name>A0A2T1E0F0_9CYAN</name>
<accession>A0A2T1E0F0</accession>
<organism evidence="1 2">
    <name type="scientific">Stenomitos frigidus ULC18</name>
    <dbReference type="NCBI Taxonomy" id="2107698"/>
    <lineage>
        <taxon>Bacteria</taxon>
        <taxon>Bacillati</taxon>
        <taxon>Cyanobacteriota</taxon>
        <taxon>Cyanophyceae</taxon>
        <taxon>Leptolyngbyales</taxon>
        <taxon>Leptolyngbyaceae</taxon>
        <taxon>Stenomitos</taxon>
    </lineage>
</organism>
<keyword evidence="2" id="KW-1185">Reference proteome</keyword>
<dbReference type="InterPro" id="IPR049389">
    <property type="entry name" value="TTHA0281-like"/>
</dbReference>
<dbReference type="SUPFAM" id="SSF143100">
    <property type="entry name" value="TTHA1013/TTHA0281-like"/>
    <property type="match status" value="1"/>
</dbReference>
<evidence type="ECO:0000313" key="1">
    <source>
        <dbReference type="EMBL" id="PSB26210.1"/>
    </source>
</evidence>
<protein>
    <submittedName>
        <fullName evidence="1">Uncharacterized protein</fullName>
    </submittedName>
</protein>
<dbReference type="Gene3D" id="3.30.160.250">
    <property type="match status" value="1"/>
</dbReference>
<reference evidence="2" key="1">
    <citation type="submission" date="2018-02" db="EMBL/GenBank/DDBJ databases">
        <authorList>
            <person name="Moore K."/>
            <person name="Momper L."/>
        </authorList>
    </citation>
    <scope>NUCLEOTIDE SEQUENCE [LARGE SCALE GENOMIC DNA]</scope>
    <source>
        <strain evidence="2">ULC18</strain>
    </source>
</reference>
<dbReference type="OrthoDB" id="7068289at2"/>
<dbReference type="Proteomes" id="UP000239576">
    <property type="component" value="Unassembled WGS sequence"/>
</dbReference>
<sequence length="83" mass="9164">MLINYIQAAMHKATYEFLQDSDAAFYGEIPDCPGVWSTGDTLEDCRENVQDALEGWLVLGLRLGHTLPVIDGIDLNAPQQEVA</sequence>